<organism evidence="3 4">
    <name type="scientific">Mycobacteroides abscessus MAB_091912_2446</name>
    <dbReference type="NCBI Taxonomy" id="1335414"/>
    <lineage>
        <taxon>Bacteria</taxon>
        <taxon>Bacillati</taxon>
        <taxon>Actinomycetota</taxon>
        <taxon>Actinomycetes</taxon>
        <taxon>Mycobacteriales</taxon>
        <taxon>Mycobacteriaceae</taxon>
        <taxon>Mycobacteroides</taxon>
        <taxon>Mycobacteroides abscessus</taxon>
    </lineage>
</organism>
<dbReference type="GO" id="GO:0016491">
    <property type="term" value="F:oxidoreductase activity"/>
    <property type="evidence" value="ECO:0007669"/>
    <property type="project" value="InterPro"/>
</dbReference>
<sequence length="126" mass="13922">MTKRIMLLTHTGRASGRPRHAALEVVEHGDDGSIVAASGFGRAADWYKNVRKTPEVTIQVGSRAHRARASELSTEEGGDLMAHYAMRRPRSAKQLSRLMGFEVDGSADDFREVGRAIPFVRFTPMP</sequence>
<name>A0A829MK47_9MYCO</name>
<comment type="caution">
    <text evidence="3">The sequence shown here is derived from an EMBL/GenBank/DDBJ whole genome shotgun (WGS) entry which is preliminary data.</text>
</comment>
<dbReference type="PANTHER" id="PTHR39428">
    <property type="entry name" value="F420H(2)-DEPENDENT QUINONE REDUCTASE RV1261C"/>
    <property type="match status" value="1"/>
</dbReference>
<evidence type="ECO:0000256" key="1">
    <source>
        <dbReference type="ARBA" id="ARBA00008710"/>
    </source>
</evidence>
<dbReference type="Pfam" id="PF04075">
    <property type="entry name" value="F420H2_quin_red"/>
    <property type="match status" value="1"/>
</dbReference>
<dbReference type="InterPro" id="IPR012349">
    <property type="entry name" value="Split_barrel_FMN-bd"/>
</dbReference>
<reference evidence="3 4" key="1">
    <citation type="journal article" date="2014" name="Emerg. Infect. Dis.">
        <title>High-level Relatedness among Mycobacterium abscessus subsp. massiliense Strains from Widely Separated Outbreaks.</title>
        <authorList>
            <person name="Tettelin H."/>
            <person name="Davidson R.M."/>
            <person name="Agrawal S."/>
            <person name="Aitken M.L."/>
            <person name="Shallom S."/>
            <person name="Hasan N.A."/>
            <person name="Strong M."/>
            <person name="Nogueira de Moura V.C."/>
            <person name="De Groote M.A."/>
            <person name="Duarte R.S."/>
            <person name="Hine E."/>
            <person name="Parankush S."/>
            <person name="Su Q."/>
            <person name="Daugherty S.C."/>
            <person name="Fraser C.M."/>
            <person name="Brown-Elliott B.A."/>
            <person name="Wallace R.J.Jr."/>
            <person name="Holland S.M."/>
            <person name="Sampaio E.P."/>
            <person name="Olivier K.N."/>
            <person name="Jackson M."/>
            <person name="Zelazny A.M."/>
        </authorList>
    </citation>
    <scope>NUCLEOTIDE SEQUENCE [LARGE SCALE GENOMIC DNA]</scope>
    <source>
        <strain evidence="3 4">MAB_091912_2446</strain>
    </source>
</reference>
<comment type="similarity">
    <text evidence="1">Belongs to the F420H(2)-dependent quinone reductase family.</text>
</comment>
<dbReference type="EMBL" id="AYTF01000001">
    <property type="protein sequence ID" value="ESV64632.1"/>
    <property type="molecule type" value="Genomic_DNA"/>
</dbReference>
<dbReference type="Gene3D" id="2.30.110.10">
    <property type="entry name" value="Electron Transport, Fmn-binding Protein, Chain A"/>
    <property type="match status" value="1"/>
</dbReference>
<dbReference type="PANTHER" id="PTHR39428:SF3">
    <property type="entry name" value="DEAZAFLAVIN-DEPENDENT NITROREDUCTASE"/>
    <property type="match status" value="1"/>
</dbReference>
<evidence type="ECO:0000313" key="3">
    <source>
        <dbReference type="EMBL" id="ESV64632.1"/>
    </source>
</evidence>
<evidence type="ECO:0000256" key="2">
    <source>
        <dbReference type="ARBA" id="ARBA00049106"/>
    </source>
</evidence>
<proteinExistence type="inferred from homology"/>
<dbReference type="GO" id="GO:0005886">
    <property type="term" value="C:plasma membrane"/>
    <property type="evidence" value="ECO:0007669"/>
    <property type="project" value="TreeGrafter"/>
</dbReference>
<gene>
    <name evidence="3" type="ORF">L833_2018</name>
</gene>
<protein>
    <submittedName>
        <fullName evidence="3">Deazaflavin-dependent oxidoreductase, nitroreductase family protein</fullName>
    </submittedName>
</protein>
<dbReference type="NCBIfam" id="TIGR00026">
    <property type="entry name" value="hi_GC_TIGR00026"/>
    <property type="match status" value="1"/>
</dbReference>
<evidence type="ECO:0000313" key="4">
    <source>
        <dbReference type="Proteomes" id="UP000018502"/>
    </source>
</evidence>
<dbReference type="Proteomes" id="UP000018502">
    <property type="component" value="Unassembled WGS sequence"/>
</dbReference>
<comment type="catalytic activity">
    <reaction evidence="2">
        <text>oxidized coenzyme F420-(gamma-L-Glu)(n) + a quinol + H(+) = reduced coenzyme F420-(gamma-L-Glu)(n) + a quinone</text>
        <dbReference type="Rhea" id="RHEA:39663"/>
        <dbReference type="Rhea" id="RHEA-COMP:12939"/>
        <dbReference type="Rhea" id="RHEA-COMP:14378"/>
        <dbReference type="ChEBI" id="CHEBI:15378"/>
        <dbReference type="ChEBI" id="CHEBI:24646"/>
        <dbReference type="ChEBI" id="CHEBI:132124"/>
        <dbReference type="ChEBI" id="CHEBI:133980"/>
        <dbReference type="ChEBI" id="CHEBI:139511"/>
    </reaction>
</comment>
<dbReference type="GO" id="GO:0070967">
    <property type="term" value="F:coenzyme F420 binding"/>
    <property type="evidence" value="ECO:0007669"/>
    <property type="project" value="TreeGrafter"/>
</dbReference>
<dbReference type="InterPro" id="IPR004378">
    <property type="entry name" value="F420H2_quin_Rdtase"/>
</dbReference>
<dbReference type="AlphaFoldDB" id="A0A829MK47"/>
<accession>A0A829MK47</accession>